<dbReference type="CDD" id="cd07067">
    <property type="entry name" value="HP_PGM_like"/>
    <property type="match status" value="1"/>
</dbReference>
<evidence type="ECO:0000313" key="1">
    <source>
        <dbReference type="EMBL" id="SCZ77580.1"/>
    </source>
</evidence>
<dbReference type="RefSeq" id="WP_090161614.1">
    <property type="nucleotide sequence ID" value="NZ_FMWK01000003.1"/>
</dbReference>
<dbReference type="SUPFAM" id="SSF53254">
    <property type="entry name" value="Phosphoglycerate mutase-like"/>
    <property type="match status" value="1"/>
</dbReference>
<dbReference type="AlphaFoldDB" id="A0A1G5RV39"/>
<gene>
    <name evidence="1" type="ORF">SAMN02910350_00870</name>
</gene>
<evidence type="ECO:0000313" key="2">
    <source>
        <dbReference type="Proteomes" id="UP000199428"/>
    </source>
</evidence>
<dbReference type="Gene3D" id="3.40.50.1240">
    <property type="entry name" value="Phosphoglycerate mutase-like"/>
    <property type="match status" value="1"/>
</dbReference>
<name>A0A1G5RV39_PSEXY</name>
<dbReference type="InterPro" id="IPR029033">
    <property type="entry name" value="His_PPase_superfam"/>
</dbReference>
<dbReference type="Proteomes" id="UP000199428">
    <property type="component" value="Unassembled WGS sequence"/>
</dbReference>
<protein>
    <submittedName>
        <fullName evidence="1">Probable phosphoglycerate mutase</fullName>
    </submittedName>
</protein>
<proteinExistence type="predicted"/>
<dbReference type="EMBL" id="FMWK01000003">
    <property type="protein sequence ID" value="SCZ77580.1"/>
    <property type="molecule type" value="Genomic_DNA"/>
</dbReference>
<sequence length="260" mass="29585">MQLIFIRHGDPDYVNDTLTEKGRREAQLLANIIDKYGIDEIYQSPLGRAKDTAAYCVEKLGLPVTTLDWLQEFPGQVNANVSEDVRKAFATELEINPETGEYKNRIMWDMLPSYYGSHPELFDVNEWKKSPLFDGGNALEVYEHVIECFDKFLADNGYVRDGLTYKVENGNDKTIAFFCHYGITSVLLSRLWNVSPFVPLQVTALAPTSVTVVASEERQKGIGIFRTLRAGDISHLIIGDEEPSFSARFCEKYENEDERH</sequence>
<organism evidence="1 2">
    <name type="scientific">Pseudobutyrivibrio xylanivorans</name>
    <dbReference type="NCBI Taxonomy" id="185007"/>
    <lineage>
        <taxon>Bacteria</taxon>
        <taxon>Bacillati</taxon>
        <taxon>Bacillota</taxon>
        <taxon>Clostridia</taxon>
        <taxon>Lachnospirales</taxon>
        <taxon>Lachnospiraceae</taxon>
        <taxon>Pseudobutyrivibrio</taxon>
    </lineage>
</organism>
<accession>A0A1G5RV39</accession>
<dbReference type="InterPro" id="IPR013078">
    <property type="entry name" value="His_Pase_superF_clade-1"/>
</dbReference>
<reference evidence="1 2" key="1">
    <citation type="submission" date="2016-10" db="EMBL/GenBank/DDBJ databases">
        <authorList>
            <person name="de Groot N.N."/>
        </authorList>
    </citation>
    <scope>NUCLEOTIDE SEQUENCE [LARGE SCALE GENOMIC DNA]</scope>
    <source>
        <strain evidence="1 2">DSM 10317</strain>
    </source>
</reference>
<dbReference type="Pfam" id="PF00300">
    <property type="entry name" value="His_Phos_1"/>
    <property type="match status" value="1"/>
</dbReference>